<reference evidence="1" key="2">
    <citation type="journal article" date="2024" name="Heliyon">
        <title>Complete genome sequence of the novel virulent phage PMBT24 infecting Enterocloster bolteae from the human gut.</title>
        <authorList>
            <person name="Sprotte S."/>
            <person name="Brinks E."/>
            <person name="Neve H."/>
            <person name="Franz C.M.A.P."/>
        </authorList>
    </citation>
    <scope>NUCLEOTIDE SEQUENCE</scope>
</reference>
<accession>A0AAT9TVI2</accession>
<proteinExistence type="predicted"/>
<sequence>MIPAHCSAIARAIPGKVLDLIFAVIGLFQARIFPFSSRFTNPPYFPSFVKL</sequence>
<protein>
    <submittedName>
        <fullName evidence="1">Uncharacterized protein</fullName>
    </submittedName>
</protein>
<reference evidence="1" key="1">
    <citation type="submission" date="2023-01" db="EMBL/GenBank/DDBJ databases">
        <authorList>
            <person name="Sprotte S."/>
            <person name="Brinks E."/>
        </authorList>
    </citation>
    <scope>NUCLEOTIDE SEQUENCE</scope>
</reference>
<organism evidence="1">
    <name type="scientific">Enterocloster phage PMBT24</name>
    <dbReference type="NCBI Taxonomy" id="3025413"/>
    <lineage>
        <taxon>Viruses</taxon>
        <taxon>Duplodnaviria</taxon>
        <taxon>Heunggongvirae</taxon>
        <taxon>Uroviricota</taxon>
        <taxon>Caudoviricetes</taxon>
    </lineage>
</organism>
<name>A0AAT9TVI2_9CAUD</name>
<evidence type="ECO:0000313" key="1">
    <source>
        <dbReference type="EMBL" id="WDQ45463.1"/>
    </source>
</evidence>
<dbReference type="EMBL" id="OQ326496">
    <property type="protein sequence ID" value="WDQ45463.1"/>
    <property type="molecule type" value="Genomic_DNA"/>
</dbReference>